<dbReference type="PANTHER" id="PTHR37305:SF1">
    <property type="entry name" value="MEMBRANE PROTEIN"/>
    <property type="match status" value="1"/>
</dbReference>
<reference evidence="2 3" key="1">
    <citation type="submission" date="2014-02" db="EMBL/GenBank/DDBJ databases">
        <title>Draft genome sequence of Lysinibacillus odysseyi NBRC 100172.</title>
        <authorList>
            <person name="Zhang F."/>
            <person name="Wang G."/>
            <person name="Zhang L."/>
        </authorList>
    </citation>
    <scope>NUCLEOTIDE SEQUENCE [LARGE SCALE GENOMIC DNA]</scope>
    <source>
        <strain evidence="2 3">NBRC 100172</strain>
    </source>
</reference>
<dbReference type="GO" id="GO:0140359">
    <property type="term" value="F:ABC-type transporter activity"/>
    <property type="evidence" value="ECO:0007669"/>
    <property type="project" value="InterPro"/>
</dbReference>
<dbReference type="PANTHER" id="PTHR37305">
    <property type="entry name" value="INTEGRAL MEMBRANE PROTEIN-RELATED"/>
    <property type="match status" value="1"/>
</dbReference>
<organism evidence="2 3">
    <name type="scientific">Lysinibacillus odysseyi 34hs-1 = NBRC 100172</name>
    <dbReference type="NCBI Taxonomy" id="1220589"/>
    <lineage>
        <taxon>Bacteria</taxon>
        <taxon>Bacillati</taxon>
        <taxon>Bacillota</taxon>
        <taxon>Bacilli</taxon>
        <taxon>Bacillales</taxon>
        <taxon>Bacillaceae</taxon>
        <taxon>Lysinibacillus</taxon>
    </lineage>
</organism>
<keyword evidence="1" id="KW-0812">Transmembrane</keyword>
<feature type="transmembrane region" description="Helical" evidence="1">
    <location>
        <begin position="146"/>
        <end position="176"/>
    </location>
</feature>
<gene>
    <name evidence="2" type="ORF">CD32_18845</name>
</gene>
<keyword evidence="1" id="KW-1133">Transmembrane helix</keyword>
<proteinExistence type="predicted"/>
<dbReference type="AlphaFoldDB" id="A0A0A3IDQ3"/>
<feature type="transmembrane region" description="Helical" evidence="1">
    <location>
        <begin position="21"/>
        <end position="39"/>
    </location>
</feature>
<protein>
    <submittedName>
        <fullName evidence="2">ABC transporter</fullName>
    </submittedName>
</protein>
<evidence type="ECO:0000313" key="2">
    <source>
        <dbReference type="EMBL" id="KGR82891.1"/>
    </source>
</evidence>
<feature type="transmembrane region" description="Helical" evidence="1">
    <location>
        <begin position="100"/>
        <end position="125"/>
    </location>
</feature>
<name>A0A0A3IDQ3_9BACI</name>
<keyword evidence="3" id="KW-1185">Reference proteome</keyword>
<dbReference type="Pfam" id="PF12679">
    <property type="entry name" value="ABC2_membrane_2"/>
    <property type="match status" value="1"/>
</dbReference>
<sequence length="310" mass="34494">MLKYIRNEWMKLWAKKSTWTMLVLTILLAVVPAIVMKYTEDNEKDWRTVVQEDTNMYKSMLAEEGLAASDAAYFNEQIALNEYRLAEDVPLAVTTTFDSYLSYGVGLIIIVTIFSVVVAAGIVSSEFSTGTIKMLLTRPVSRTKILLSKLLTVILFGLLLYAVCLAGSSIIALILWGTDISHDLQMVDGVIKEVDTWGVIFEKFILSFGDFFMSIFFAFMLGSIFRSSSLAIGLTLVISMMGALIITLMSKYSFAKYVWISHSDLTQHASGGTPYLEGVTLPFSLTVLAVYAILFVLSSFIIFNKRDVTA</sequence>
<evidence type="ECO:0000313" key="3">
    <source>
        <dbReference type="Proteomes" id="UP000030437"/>
    </source>
</evidence>
<dbReference type="EMBL" id="JPVP01000059">
    <property type="protein sequence ID" value="KGR82891.1"/>
    <property type="molecule type" value="Genomic_DNA"/>
</dbReference>
<dbReference type="RefSeq" id="WP_052124953.1">
    <property type="nucleotide sequence ID" value="NZ_AVCX01000002.1"/>
</dbReference>
<dbReference type="GO" id="GO:0005886">
    <property type="term" value="C:plasma membrane"/>
    <property type="evidence" value="ECO:0007669"/>
    <property type="project" value="UniProtKB-SubCell"/>
</dbReference>
<feature type="transmembrane region" description="Helical" evidence="1">
    <location>
        <begin position="229"/>
        <end position="249"/>
    </location>
</feature>
<comment type="caution">
    <text evidence="2">The sequence shown here is derived from an EMBL/GenBank/DDBJ whole genome shotgun (WGS) entry which is preliminary data.</text>
</comment>
<accession>A0A0A3IDQ3</accession>
<evidence type="ECO:0000256" key="1">
    <source>
        <dbReference type="SAM" id="Phobius"/>
    </source>
</evidence>
<feature type="transmembrane region" description="Helical" evidence="1">
    <location>
        <begin position="204"/>
        <end position="222"/>
    </location>
</feature>
<feature type="transmembrane region" description="Helical" evidence="1">
    <location>
        <begin position="283"/>
        <end position="303"/>
    </location>
</feature>
<keyword evidence="1" id="KW-0472">Membrane</keyword>
<dbReference type="STRING" id="1220589.CD32_18845"/>
<dbReference type="eggNOG" id="COG1277">
    <property type="taxonomic scope" value="Bacteria"/>
</dbReference>
<dbReference type="OrthoDB" id="8613028at2"/>
<dbReference type="Proteomes" id="UP000030437">
    <property type="component" value="Unassembled WGS sequence"/>
</dbReference>